<evidence type="ECO:0000313" key="9">
    <source>
        <dbReference type="EMBL" id="KAG6736867.1"/>
    </source>
</evidence>
<reference evidence="9" key="1">
    <citation type="journal article" date="2020" name="bioRxiv">
        <title>Hybrid origin of Populus tomentosa Carr. identified through genome sequencing and phylogenomic analysis.</title>
        <authorList>
            <person name="An X."/>
            <person name="Gao K."/>
            <person name="Chen Z."/>
            <person name="Li J."/>
            <person name="Yang X."/>
            <person name="Yang X."/>
            <person name="Zhou J."/>
            <person name="Guo T."/>
            <person name="Zhao T."/>
            <person name="Huang S."/>
            <person name="Miao D."/>
            <person name="Khan W.U."/>
            <person name="Rao P."/>
            <person name="Ye M."/>
            <person name="Lei B."/>
            <person name="Liao W."/>
            <person name="Wang J."/>
            <person name="Ji L."/>
            <person name="Li Y."/>
            <person name="Guo B."/>
            <person name="Mustafa N.S."/>
            <person name="Li S."/>
            <person name="Yun Q."/>
            <person name="Keller S.R."/>
            <person name="Mao J."/>
            <person name="Zhang R."/>
            <person name="Strauss S.H."/>
        </authorList>
    </citation>
    <scope>NUCLEOTIDE SEQUENCE</scope>
    <source>
        <strain evidence="9">GM15</strain>
        <tissue evidence="9">Leaf</tissue>
    </source>
</reference>
<feature type="transmembrane region" description="Helical" evidence="7">
    <location>
        <begin position="260"/>
        <end position="278"/>
    </location>
</feature>
<dbReference type="PANTHER" id="PTHR30071:SF1">
    <property type="entry name" value="CYTOCHROME B_B6 PROTEIN-RELATED"/>
    <property type="match status" value="1"/>
</dbReference>
<geneLocation type="mitochondrion" evidence="9"/>
<dbReference type="GO" id="GO:0017004">
    <property type="term" value="P:cytochrome complex assembly"/>
    <property type="evidence" value="ECO:0007669"/>
    <property type="project" value="UniProtKB-KW"/>
</dbReference>
<keyword evidence="5 7" id="KW-1133">Transmembrane helix</keyword>
<dbReference type="PANTHER" id="PTHR30071">
    <property type="entry name" value="HEME EXPORTER PROTEIN C"/>
    <property type="match status" value="1"/>
</dbReference>
<dbReference type="EMBL" id="JAAWWB010000448">
    <property type="protein sequence ID" value="KAG6736867.1"/>
    <property type="molecule type" value="Genomic_DNA"/>
</dbReference>
<dbReference type="InterPro" id="IPR045062">
    <property type="entry name" value="Cyt_c_biogenesis_CcsA/CcmC"/>
</dbReference>
<keyword evidence="10" id="KW-1185">Reference proteome</keyword>
<evidence type="ECO:0000256" key="1">
    <source>
        <dbReference type="ARBA" id="ARBA00004141"/>
    </source>
</evidence>
<feature type="transmembrane region" description="Helical" evidence="7">
    <location>
        <begin position="230"/>
        <end position="248"/>
    </location>
</feature>
<protein>
    <recommendedName>
        <fullName evidence="7">Putative cytochrome c biosynthesis ccmC-like mitochondrial protein</fullName>
    </recommendedName>
</protein>
<dbReference type="AlphaFoldDB" id="A0A8X8C0K0"/>
<comment type="caution">
    <text evidence="7">Lacks conserved residue(s) required for the propagation of feature annotation.</text>
</comment>
<evidence type="ECO:0000256" key="6">
    <source>
        <dbReference type="ARBA" id="ARBA00023136"/>
    </source>
</evidence>
<comment type="similarity">
    <text evidence="2 7">Belongs to the CcmC/CycZ/HelC family.</text>
</comment>
<dbReference type="GO" id="GO:0015232">
    <property type="term" value="F:heme transmembrane transporter activity"/>
    <property type="evidence" value="ECO:0007669"/>
    <property type="project" value="InterPro"/>
</dbReference>
<evidence type="ECO:0000256" key="7">
    <source>
        <dbReference type="RuleBase" id="RU364092"/>
    </source>
</evidence>
<dbReference type="OrthoDB" id="1365184at2759"/>
<comment type="caution">
    <text evidence="9">The sequence shown here is derived from an EMBL/GenBank/DDBJ whole genome shotgun (WGS) entry which is preliminary data.</text>
</comment>
<evidence type="ECO:0000256" key="5">
    <source>
        <dbReference type="ARBA" id="ARBA00022989"/>
    </source>
</evidence>
<keyword evidence="7 9" id="KW-0496">Mitochondrion</keyword>
<accession>A0A8X8C0K0</accession>
<evidence type="ECO:0000259" key="8">
    <source>
        <dbReference type="Pfam" id="PF01578"/>
    </source>
</evidence>
<dbReference type="GO" id="GO:0031966">
    <property type="term" value="C:mitochondrial membrane"/>
    <property type="evidence" value="ECO:0007669"/>
    <property type="project" value="UniProtKB-SubCell"/>
</dbReference>
<dbReference type="Pfam" id="PF01578">
    <property type="entry name" value="Cytochrom_C_asm"/>
    <property type="match status" value="1"/>
</dbReference>
<organism evidence="9 10">
    <name type="scientific">Populus tomentosa</name>
    <name type="common">Chinese white poplar</name>
    <dbReference type="NCBI Taxonomy" id="118781"/>
    <lineage>
        <taxon>Eukaryota</taxon>
        <taxon>Viridiplantae</taxon>
        <taxon>Streptophyta</taxon>
        <taxon>Embryophyta</taxon>
        <taxon>Tracheophyta</taxon>
        <taxon>Spermatophyta</taxon>
        <taxon>Magnoliopsida</taxon>
        <taxon>eudicotyledons</taxon>
        <taxon>Gunneridae</taxon>
        <taxon>Pentapetalae</taxon>
        <taxon>rosids</taxon>
        <taxon>fabids</taxon>
        <taxon>Malpighiales</taxon>
        <taxon>Salicaceae</taxon>
        <taxon>Saliceae</taxon>
        <taxon>Populus</taxon>
    </lineage>
</organism>
<comment type="function">
    <text evidence="7">May be involved in the export of heme to the mitochondrion for the biogenesis of c-type cytochromes.</text>
</comment>
<dbReference type="GO" id="GO:0020037">
    <property type="term" value="F:heme binding"/>
    <property type="evidence" value="ECO:0007669"/>
    <property type="project" value="InterPro"/>
</dbReference>
<evidence type="ECO:0000313" key="10">
    <source>
        <dbReference type="Proteomes" id="UP000886885"/>
    </source>
</evidence>
<dbReference type="Proteomes" id="UP000886885">
    <property type="component" value="Unassembled WGS sequence"/>
</dbReference>
<feature type="transmembrane region" description="Helical" evidence="7">
    <location>
        <begin position="198"/>
        <end position="218"/>
    </location>
</feature>
<sequence length="684" mass="75924">MAVLLRASSKVFHRRSRTQRMLPVFTPTLVNGTVLLSLRRWNKNSMEDFLVRANHSSGDLASCSENCQPYSFRKKVISSSVSASFQPSSAMDNGKNWTVFEGDEEDSATLPEIGLDDLQPTISCIKQGRGTCAFRSTQLNDSRCASNVESRSGFTQTLSGSAAASLEEAMAIHLSLRVAPLDLQQGGNSRIPYVHVPAARMSILVYIATAINTFLFLLTKHPLFLRSSGTGTEMGAFFTLFTLVTGGFRGRPMWGTFWVWDARLTSVFISFFIYLGALRFQKLPVEPASISICAGPIDIPIIKSSVNWWNTSHQPGSISRSGTSIHVPMPIPILSNFANSPLSTRIFFVLETRLPIPSFLESPLTEEIEARESIPKPTPGGDGDLLRPSPVHQLEPHSSAVDVTISRALQAICRLSACSADLRGFQSPGAACLFSAAITVSFPRHQELTKGAFFQKFSSFCFIFDKGFHCSRADSSMFVRRRHGRCLILLLYVDDNILTGNDSLFFIHMDEELFVHLTSAYPKGGALWYSRVFYAFESSEERTGSALLNRGLVKKVYCTLPLPYQRLKKEAQKRPPGYQTSRMVFGSLHGRRLGVKAVRVDVVVKAQSWSDLRVNERGETELERKLLERQPLCLSYVFREKKAHQDVVGSHYFASFSAVLILAGLEWPLKLAISGARSAASVMR</sequence>
<dbReference type="GO" id="GO:0005886">
    <property type="term" value="C:plasma membrane"/>
    <property type="evidence" value="ECO:0007669"/>
    <property type="project" value="TreeGrafter"/>
</dbReference>
<evidence type="ECO:0000256" key="2">
    <source>
        <dbReference type="ARBA" id="ARBA00005840"/>
    </source>
</evidence>
<keyword evidence="3 7" id="KW-0812">Transmembrane</keyword>
<dbReference type="PRINTS" id="PR01386">
    <property type="entry name" value="CCMCBIOGNSIS"/>
</dbReference>
<gene>
    <name evidence="7" type="primary">CCMC</name>
    <name evidence="9" type="ORF">POTOM_060202</name>
</gene>
<name>A0A8X8C0K0_POPTO</name>
<keyword evidence="6 7" id="KW-0472">Membrane</keyword>
<comment type="subcellular location">
    <subcellularLocation>
        <location evidence="1">Membrane</location>
        <topology evidence="1">Multi-pass membrane protein</topology>
    </subcellularLocation>
    <subcellularLocation>
        <location evidence="7">Mitochondrion membrane</location>
    </subcellularLocation>
</comment>
<evidence type="ECO:0000256" key="4">
    <source>
        <dbReference type="ARBA" id="ARBA00022748"/>
    </source>
</evidence>
<dbReference type="NCBIfam" id="TIGR01191">
    <property type="entry name" value="ccmC"/>
    <property type="match status" value="1"/>
</dbReference>
<keyword evidence="4 7" id="KW-0201">Cytochrome c-type biogenesis</keyword>
<feature type="domain" description="Cytochrome c assembly protein" evidence="8">
    <location>
        <begin position="172"/>
        <end position="311"/>
    </location>
</feature>
<dbReference type="InterPro" id="IPR003557">
    <property type="entry name" value="Cyt_c_biogenesis_CcmC"/>
</dbReference>
<evidence type="ECO:0000256" key="3">
    <source>
        <dbReference type="ARBA" id="ARBA00022692"/>
    </source>
</evidence>
<proteinExistence type="inferred from homology"/>
<dbReference type="InterPro" id="IPR002541">
    <property type="entry name" value="Cyt_c_assembly"/>
</dbReference>